<feature type="region of interest" description="Disordered" evidence="1">
    <location>
        <begin position="1"/>
        <end position="117"/>
    </location>
</feature>
<feature type="compositionally biased region" description="Polar residues" evidence="1">
    <location>
        <begin position="13"/>
        <end position="45"/>
    </location>
</feature>
<evidence type="ECO:0000313" key="3">
    <source>
        <dbReference type="Proteomes" id="UP001141806"/>
    </source>
</evidence>
<feature type="compositionally biased region" description="Polar residues" evidence="1">
    <location>
        <begin position="99"/>
        <end position="117"/>
    </location>
</feature>
<dbReference type="OrthoDB" id="439808at2759"/>
<feature type="compositionally biased region" description="Basic and acidic residues" evidence="1">
    <location>
        <begin position="88"/>
        <end position="97"/>
    </location>
</feature>
<reference evidence="2" key="1">
    <citation type="journal article" date="2023" name="Plant J.">
        <title>The genome of the king protea, Protea cynaroides.</title>
        <authorList>
            <person name="Chang J."/>
            <person name="Duong T.A."/>
            <person name="Schoeman C."/>
            <person name="Ma X."/>
            <person name="Roodt D."/>
            <person name="Barker N."/>
            <person name="Li Z."/>
            <person name="Van de Peer Y."/>
            <person name="Mizrachi E."/>
        </authorList>
    </citation>
    <scope>NUCLEOTIDE SEQUENCE</scope>
    <source>
        <tissue evidence="2">Young leaves</tissue>
    </source>
</reference>
<proteinExistence type="predicted"/>
<evidence type="ECO:0000313" key="2">
    <source>
        <dbReference type="EMBL" id="KAJ4949810.1"/>
    </source>
</evidence>
<gene>
    <name evidence="2" type="ORF">NE237_014320</name>
</gene>
<dbReference type="AlphaFoldDB" id="A0A9Q0GNY6"/>
<name>A0A9Q0GNY6_9MAGN</name>
<accession>A0A9Q0GNY6</accession>
<organism evidence="2 3">
    <name type="scientific">Protea cynaroides</name>
    <dbReference type="NCBI Taxonomy" id="273540"/>
    <lineage>
        <taxon>Eukaryota</taxon>
        <taxon>Viridiplantae</taxon>
        <taxon>Streptophyta</taxon>
        <taxon>Embryophyta</taxon>
        <taxon>Tracheophyta</taxon>
        <taxon>Spermatophyta</taxon>
        <taxon>Magnoliopsida</taxon>
        <taxon>Proteales</taxon>
        <taxon>Proteaceae</taxon>
        <taxon>Protea</taxon>
    </lineage>
</organism>
<sequence length="117" mass="12190">MGMIRGSGRGVSKSDSILSGRPSMSSPAITSTAGTSAVNPDTHTIQIPFRTDASVLGSYTPPVATGSAKRRFSEQPAASNSEQPQTTYRDRAAERRSLYGSSSPSMGDALANSSKHV</sequence>
<dbReference type="Proteomes" id="UP001141806">
    <property type="component" value="Unassembled WGS sequence"/>
</dbReference>
<dbReference type="EMBL" id="JAMYWD010000317">
    <property type="protein sequence ID" value="KAJ4949810.1"/>
    <property type="molecule type" value="Genomic_DNA"/>
</dbReference>
<comment type="caution">
    <text evidence="2">The sequence shown here is derived from an EMBL/GenBank/DDBJ whole genome shotgun (WGS) entry which is preliminary data.</text>
</comment>
<keyword evidence="3" id="KW-1185">Reference proteome</keyword>
<feature type="compositionally biased region" description="Polar residues" evidence="1">
    <location>
        <begin position="76"/>
        <end position="87"/>
    </location>
</feature>
<protein>
    <submittedName>
        <fullName evidence="2">Uncharacterized protein</fullName>
    </submittedName>
</protein>
<evidence type="ECO:0000256" key="1">
    <source>
        <dbReference type="SAM" id="MobiDB-lite"/>
    </source>
</evidence>